<evidence type="ECO:0000256" key="1">
    <source>
        <dbReference type="ARBA" id="ARBA00004479"/>
    </source>
</evidence>
<dbReference type="Pfam" id="PF00069">
    <property type="entry name" value="Pkinase"/>
    <property type="match status" value="1"/>
</dbReference>
<comment type="similarity">
    <text evidence="2">Belongs to the protein kinase superfamily. Ser/Thr protein kinase family.</text>
</comment>
<organism evidence="19 20">
    <name type="scientific">Manihot esculenta</name>
    <name type="common">Cassava</name>
    <name type="synonym">Jatropha manihot</name>
    <dbReference type="NCBI Taxonomy" id="3983"/>
    <lineage>
        <taxon>Eukaryota</taxon>
        <taxon>Viridiplantae</taxon>
        <taxon>Streptophyta</taxon>
        <taxon>Embryophyta</taxon>
        <taxon>Tracheophyta</taxon>
        <taxon>Spermatophyta</taxon>
        <taxon>Magnoliopsida</taxon>
        <taxon>eudicotyledons</taxon>
        <taxon>Gunneridae</taxon>
        <taxon>Pentapetalae</taxon>
        <taxon>rosids</taxon>
        <taxon>fabids</taxon>
        <taxon>Malpighiales</taxon>
        <taxon>Euphorbiaceae</taxon>
        <taxon>Crotonoideae</taxon>
        <taxon>Manihoteae</taxon>
        <taxon>Manihot</taxon>
    </lineage>
</organism>
<dbReference type="FunFam" id="3.80.10.10:FF:000111">
    <property type="entry name" value="LRR receptor-like serine/threonine-protein kinase ERECTA"/>
    <property type="match status" value="1"/>
</dbReference>
<dbReference type="SMART" id="SM00220">
    <property type="entry name" value="S_TKc"/>
    <property type="match status" value="1"/>
</dbReference>
<keyword evidence="7 17" id="KW-0732">Signal</keyword>
<evidence type="ECO:0000256" key="14">
    <source>
        <dbReference type="ARBA" id="ARBA00023180"/>
    </source>
</evidence>
<dbReference type="InterPro" id="IPR050647">
    <property type="entry name" value="Plant_LRR-RLKs"/>
</dbReference>
<dbReference type="PANTHER" id="PTHR48056:SF29">
    <property type="entry name" value="RECEPTOR-LIKE PROTEIN KINASE HSL1"/>
    <property type="match status" value="1"/>
</dbReference>
<keyword evidence="6 16" id="KW-0812">Transmembrane</keyword>
<dbReference type="EMBL" id="CM004389">
    <property type="protein sequence ID" value="OAY53829.1"/>
    <property type="molecule type" value="Genomic_DNA"/>
</dbReference>
<evidence type="ECO:0000256" key="16">
    <source>
        <dbReference type="SAM" id="Phobius"/>
    </source>
</evidence>
<keyword evidence="8" id="KW-0677">Repeat</keyword>
<dbReference type="PANTHER" id="PTHR48056">
    <property type="entry name" value="LRR RECEPTOR-LIKE SERINE/THREONINE-PROTEIN KINASE-RELATED"/>
    <property type="match status" value="1"/>
</dbReference>
<dbReference type="InterPro" id="IPR011009">
    <property type="entry name" value="Kinase-like_dom_sf"/>
</dbReference>
<feature type="domain" description="Protein kinase" evidence="18">
    <location>
        <begin position="689"/>
        <end position="971"/>
    </location>
</feature>
<evidence type="ECO:0000256" key="10">
    <source>
        <dbReference type="ARBA" id="ARBA00022777"/>
    </source>
</evidence>
<accession>A0A2C9W5E0</accession>
<protein>
    <recommendedName>
        <fullName evidence="18">Protein kinase domain-containing protein</fullName>
    </recommendedName>
</protein>
<reference evidence="20" key="1">
    <citation type="journal article" date="2016" name="Nat. Biotechnol.">
        <title>Sequencing wild and cultivated cassava and related species reveals extensive interspecific hybridization and genetic diversity.</title>
        <authorList>
            <person name="Bredeson J.V."/>
            <person name="Lyons J.B."/>
            <person name="Prochnik S.E."/>
            <person name="Wu G.A."/>
            <person name="Ha C.M."/>
            <person name="Edsinger-Gonzales E."/>
            <person name="Grimwood J."/>
            <person name="Schmutz J."/>
            <person name="Rabbi I.Y."/>
            <person name="Egesi C."/>
            <person name="Nauluvula P."/>
            <person name="Lebot V."/>
            <person name="Ndunguru J."/>
            <person name="Mkamilo G."/>
            <person name="Bart R.S."/>
            <person name="Setter T.L."/>
            <person name="Gleadow R.M."/>
            <person name="Kulakow P."/>
            <person name="Ferguson M.E."/>
            <person name="Rounsley S."/>
            <person name="Rokhsar D.S."/>
        </authorList>
    </citation>
    <scope>NUCLEOTIDE SEQUENCE [LARGE SCALE GENOMIC DNA]</scope>
    <source>
        <strain evidence="20">cv. AM560-2</strain>
    </source>
</reference>
<dbReference type="FunFam" id="3.80.10.10:FF:001519">
    <property type="entry name" value="Highly similar to receptor-like protein kinase"/>
    <property type="match status" value="1"/>
</dbReference>
<evidence type="ECO:0000256" key="8">
    <source>
        <dbReference type="ARBA" id="ARBA00022737"/>
    </source>
</evidence>
<dbReference type="PROSITE" id="PS00108">
    <property type="entry name" value="PROTEIN_KINASE_ST"/>
    <property type="match status" value="1"/>
</dbReference>
<dbReference type="Gene3D" id="3.30.200.20">
    <property type="entry name" value="Phosphorylase Kinase, domain 1"/>
    <property type="match status" value="1"/>
</dbReference>
<proteinExistence type="inferred from homology"/>
<dbReference type="FunFam" id="3.80.10.10:FF:001670">
    <property type="entry name" value="Putative leucine-rich repeat receptor-like protein kinase family protein"/>
    <property type="match status" value="1"/>
</dbReference>
<dbReference type="Pfam" id="PF13855">
    <property type="entry name" value="LRR_8"/>
    <property type="match status" value="1"/>
</dbReference>
<dbReference type="InterPro" id="IPR032675">
    <property type="entry name" value="LRR_dom_sf"/>
</dbReference>
<sequence length="1002" mass="111567">MPKITPVPLSIYFFTLFLYLLTLAKSQSFDQQEQAILLRLRQHWKNPPSLNQWYPSVSSSHCTWPEVNCTDGSVTGLHFSNMKIVGTIPPFICDLKNLTVLDFYNNSFIGIFPAALYNCSKLQYLDLSQNDFVDVIPDDIDRFSRLSFLNLSGNNFTGNIPAAIGRLQQLKELALDQNQLNGTFPPEIGNLSNLEMLSMAYNGFLPSKLPSNFTKLKKLRWLWISNANLIGEIPEMIGDMVALEHLDLAENNLTGNIPSSLFMLKNLSVLYLYKNQLSGEIPRVVEALNLVELDLSDNNLRGTIPDDFGKLQKLSRLNLFFNQLSGEIPQSIGRLPALINFVLFSNYLSGVLPPDMGRYSKLKIFDVSSNRLIGRLPEFLCSGGNLVGVVTFDNNLDGELPKSLGNCNSLLMVSISRNAFYGIIPAGLWTASDLQYLMLSDNLFTGELPNEVSGNLSWLEVSNNRFSGKLPTGASWKNLVVFNASNNFFSGPVPQELTSLSLLTTLLLDRNQLGGSLPSDIVSWNSLTTLNMSRNQISGQIPEEFGSLPKLLELDLSENQLTGQIPSQFNSERFTFLNLSSNHLTGEIPISLENAAFNSSFLNNPGLCTRSSLLSLNVCNFNAQKSSKNSNKPIALVSSILATAFVLALLLSFLVIRVYQKKRHVLHSEWKLTSFQKLDFTVSDILSGLTDTNLIGSGGSGKVYHVPMHRSGLIVAVKRICNDRKLDHKLEKEFQAEVQILGRIRHLNIVKLLCCICNDDSKLLVYEYMEKRSLDQWLHAKKRSRSVELDWPMRFQIALGAAQGLSYLHHDCSPPIIHRDIKSSNILLDSAFNAKIADFGLARLLVKKGEATVSAVAGSFGYMAPEYAHTARMNEKVDVYSFGAVLLELTTGKEANFGDENTCLAEWAWRHLNEGRPIVDALDKEITESSCLDEMSLVFQLGVKCTSKLPSNRPSMREVLQILLQHSQPLAYGVKNMGRDGDVIPFLLNSKLGYASDSDENV</sequence>
<evidence type="ECO:0000256" key="12">
    <source>
        <dbReference type="ARBA" id="ARBA00022989"/>
    </source>
</evidence>
<dbReference type="InterPro" id="IPR001611">
    <property type="entry name" value="Leu-rich_rpt"/>
</dbReference>
<feature type="binding site" evidence="15">
    <location>
        <position position="718"/>
    </location>
    <ligand>
        <name>ATP</name>
        <dbReference type="ChEBI" id="CHEBI:30616"/>
    </ligand>
</feature>
<comment type="subcellular location">
    <subcellularLocation>
        <location evidence="1">Membrane</location>
        <topology evidence="1">Single-pass type I membrane protein</topology>
    </subcellularLocation>
</comment>
<evidence type="ECO:0000256" key="4">
    <source>
        <dbReference type="ARBA" id="ARBA00022614"/>
    </source>
</evidence>
<keyword evidence="20" id="KW-1185">Reference proteome</keyword>
<dbReference type="Pfam" id="PF08263">
    <property type="entry name" value="LRRNT_2"/>
    <property type="match status" value="1"/>
</dbReference>
<keyword evidence="10" id="KW-0418">Kinase</keyword>
<dbReference type="OrthoDB" id="840226at2759"/>
<dbReference type="GO" id="GO:0004672">
    <property type="term" value="F:protein kinase activity"/>
    <property type="evidence" value="ECO:0007669"/>
    <property type="project" value="InterPro"/>
</dbReference>
<evidence type="ECO:0000256" key="15">
    <source>
        <dbReference type="PROSITE-ProRule" id="PRU10141"/>
    </source>
</evidence>
<feature type="chain" id="PRO_5012564726" description="Protein kinase domain-containing protein" evidence="17">
    <location>
        <begin position="27"/>
        <end position="1002"/>
    </location>
</feature>
<name>A0A2C9W5E0_MANES</name>
<comment type="caution">
    <text evidence="19">The sequence shown here is derived from an EMBL/GenBank/DDBJ whole genome shotgun (WGS) entry which is preliminary data.</text>
</comment>
<dbReference type="SMART" id="SM00369">
    <property type="entry name" value="LRR_TYP"/>
    <property type="match status" value="7"/>
</dbReference>
<evidence type="ECO:0000256" key="9">
    <source>
        <dbReference type="ARBA" id="ARBA00022741"/>
    </source>
</evidence>
<dbReference type="PROSITE" id="PS50011">
    <property type="entry name" value="PROTEIN_KINASE_DOM"/>
    <property type="match status" value="1"/>
</dbReference>
<dbReference type="PRINTS" id="PR00019">
    <property type="entry name" value="LEURICHRPT"/>
</dbReference>
<evidence type="ECO:0000256" key="11">
    <source>
        <dbReference type="ARBA" id="ARBA00022840"/>
    </source>
</evidence>
<dbReference type="FunFam" id="1.10.510.10:FF:000714">
    <property type="entry name" value="Kinase family with leucine-rich repeat domain-containing protein"/>
    <property type="match status" value="1"/>
</dbReference>
<evidence type="ECO:0000259" key="18">
    <source>
        <dbReference type="PROSITE" id="PS50011"/>
    </source>
</evidence>
<evidence type="ECO:0000256" key="13">
    <source>
        <dbReference type="ARBA" id="ARBA00023136"/>
    </source>
</evidence>
<dbReference type="Gramene" id="Manes.03G026800.1.v8.1">
    <property type="protein sequence ID" value="Manes.03G026800.1.v8.1.CDS"/>
    <property type="gene ID" value="Manes.03G026800.v8.1"/>
</dbReference>
<feature type="signal peptide" evidence="17">
    <location>
        <begin position="1"/>
        <end position="26"/>
    </location>
</feature>
<evidence type="ECO:0000256" key="6">
    <source>
        <dbReference type="ARBA" id="ARBA00022692"/>
    </source>
</evidence>
<keyword evidence="14" id="KW-0325">Glycoprotein</keyword>
<gene>
    <name evidence="19" type="ORF">MANES_03G026800v8</name>
</gene>
<evidence type="ECO:0000313" key="20">
    <source>
        <dbReference type="Proteomes" id="UP000091857"/>
    </source>
</evidence>
<dbReference type="Pfam" id="PF00560">
    <property type="entry name" value="LRR_1"/>
    <property type="match status" value="4"/>
</dbReference>
<dbReference type="InterPro" id="IPR055414">
    <property type="entry name" value="LRR_R13L4/SHOC2-like"/>
</dbReference>
<keyword evidence="9 15" id="KW-0547">Nucleotide-binding</keyword>
<dbReference type="Pfam" id="PF23598">
    <property type="entry name" value="LRR_14"/>
    <property type="match status" value="1"/>
</dbReference>
<feature type="transmembrane region" description="Helical" evidence="16">
    <location>
        <begin position="634"/>
        <end position="656"/>
    </location>
</feature>
<dbReference type="InterPro" id="IPR003591">
    <property type="entry name" value="Leu-rich_rpt_typical-subtyp"/>
</dbReference>
<dbReference type="FunFam" id="3.30.200.20:FF:000512">
    <property type="entry name" value="Receptor-like protein kinase HSL1"/>
    <property type="match status" value="1"/>
</dbReference>
<dbReference type="GO" id="GO:0005524">
    <property type="term" value="F:ATP binding"/>
    <property type="evidence" value="ECO:0007669"/>
    <property type="project" value="UniProtKB-UniRule"/>
</dbReference>
<keyword evidence="12 16" id="KW-1133">Transmembrane helix</keyword>
<evidence type="ECO:0000256" key="7">
    <source>
        <dbReference type="ARBA" id="ARBA00022729"/>
    </source>
</evidence>
<evidence type="ECO:0000313" key="19">
    <source>
        <dbReference type="EMBL" id="OAY53829.1"/>
    </source>
</evidence>
<evidence type="ECO:0000256" key="3">
    <source>
        <dbReference type="ARBA" id="ARBA00009592"/>
    </source>
</evidence>
<evidence type="ECO:0000256" key="5">
    <source>
        <dbReference type="ARBA" id="ARBA00022679"/>
    </source>
</evidence>
<dbReference type="PROSITE" id="PS00107">
    <property type="entry name" value="PROTEIN_KINASE_ATP"/>
    <property type="match status" value="1"/>
</dbReference>
<evidence type="ECO:0000256" key="17">
    <source>
        <dbReference type="SAM" id="SignalP"/>
    </source>
</evidence>
<dbReference type="SUPFAM" id="SSF52058">
    <property type="entry name" value="L domain-like"/>
    <property type="match status" value="2"/>
</dbReference>
<dbReference type="Proteomes" id="UP000091857">
    <property type="component" value="Chromosome 3"/>
</dbReference>
<keyword evidence="5" id="KW-0808">Transferase</keyword>
<evidence type="ECO:0000256" key="2">
    <source>
        <dbReference type="ARBA" id="ARBA00008684"/>
    </source>
</evidence>
<dbReference type="AlphaFoldDB" id="A0A2C9W5E0"/>
<dbReference type="SMR" id="A0A2C9W5E0"/>
<dbReference type="InterPro" id="IPR000719">
    <property type="entry name" value="Prot_kinase_dom"/>
</dbReference>
<keyword evidence="11 15" id="KW-0067">ATP-binding</keyword>
<keyword evidence="4" id="KW-0433">Leucine-rich repeat</keyword>
<dbReference type="FunFam" id="3.80.10.10:FF:000077">
    <property type="entry name" value="LRR receptor-like serine/threonine-protein kinase ERL1"/>
    <property type="match status" value="1"/>
</dbReference>
<dbReference type="Gene3D" id="1.10.510.10">
    <property type="entry name" value="Transferase(Phosphotransferase) domain 1"/>
    <property type="match status" value="1"/>
</dbReference>
<dbReference type="GO" id="GO:0016020">
    <property type="term" value="C:membrane"/>
    <property type="evidence" value="ECO:0007669"/>
    <property type="project" value="UniProtKB-SubCell"/>
</dbReference>
<dbReference type="Gene3D" id="3.80.10.10">
    <property type="entry name" value="Ribonuclease Inhibitor"/>
    <property type="match status" value="4"/>
</dbReference>
<comment type="similarity">
    <text evidence="3">Belongs to the RLP family.</text>
</comment>
<dbReference type="InterPro" id="IPR013210">
    <property type="entry name" value="LRR_N_plant-typ"/>
</dbReference>
<dbReference type="InterPro" id="IPR017441">
    <property type="entry name" value="Protein_kinase_ATP_BS"/>
</dbReference>
<dbReference type="InterPro" id="IPR008271">
    <property type="entry name" value="Ser/Thr_kinase_AS"/>
</dbReference>
<dbReference type="SUPFAM" id="SSF56112">
    <property type="entry name" value="Protein kinase-like (PK-like)"/>
    <property type="match status" value="1"/>
</dbReference>
<keyword evidence="13 16" id="KW-0472">Membrane</keyword>